<dbReference type="HOGENOM" id="CLU_1750999_0_0_1"/>
<protein>
    <submittedName>
        <fullName evidence="2">Uncharacterized protein</fullName>
    </submittedName>
</protein>
<dbReference type="GeneID" id="25984740"/>
<organism evidence="2 3">
    <name type="scientific">Trichosporon asahii var. asahii (strain ATCC 90039 / CBS 2479 / JCM 2466 / KCTC 7840 / NBRC 103889/ NCYC 2677 / UAMH 7654)</name>
    <name type="common">Yeast</name>
    <dbReference type="NCBI Taxonomy" id="1186058"/>
    <lineage>
        <taxon>Eukaryota</taxon>
        <taxon>Fungi</taxon>
        <taxon>Dikarya</taxon>
        <taxon>Basidiomycota</taxon>
        <taxon>Agaricomycotina</taxon>
        <taxon>Tremellomycetes</taxon>
        <taxon>Trichosporonales</taxon>
        <taxon>Trichosporonaceae</taxon>
        <taxon>Trichosporon</taxon>
    </lineage>
</organism>
<dbReference type="VEuPathDB" id="FungiDB:A1Q1_01226"/>
<accession>J6F319</accession>
<reference evidence="2 3" key="1">
    <citation type="journal article" date="2012" name="Eukaryot. Cell">
        <title>Draft genome sequence of CBS 2479, the standard type strain of Trichosporon asahii.</title>
        <authorList>
            <person name="Yang R.Y."/>
            <person name="Li H.T."/>
            <person name="Zhu H."/>
            <person name="Zhou G.P."/>
            <person name="Wang M."/>
            <person name="Wang L."/>
        </authorList>
    </citation>
    <scope>NUCLEOTIDE SEQUENCE [LARGE SCALE GENOMIC DNA]</scope>
    <source>
        <strain evidence="3">ATCC 90039 / CBS 2479 / JCM 2466 / KCTC 7840 / NCYC 2677 / UAMH 7654</strain>
    </source>
</reference>
<dbReference type="KEGG" id="tasa:A1Q1_01226"/>
<evidence type="ECO:0000313" key="3">
    <source>
        <dbReference type="Proteomes" id="UP000002748"/>
    </source>
</evidence>
<evidence type="ECO:0000313" key="2">
    <source>
        <dbReference type="EMBL" id="EJT49597.1"/>
    </source>
</evidence>
<feature type="region of interest" description="Disordered" evidence="1">
    <location>
        <begin position="74"/>
        <end position="106"/>
    </location>
</feature>
<dbReference type="Proteomes" id="UP000002748">
    <property type="component" value="Unassembled WGS sequence"/>
</dbReference>
<feature type="compositionally biased region" description="Basic and acidic residues" evidence="1">
    <location>
        <begin position="74"/>
        <end position="87"/>
    </location>
</feature>
<dbReference type="EMBL" id="ALBS01000165">
    <property type="protein sequence ID" value="EJT49597.1"/>
    <property type="molecule type" value="Genomic_DNA"/>
</dbReference>
<sequence>MTLSRSTATRRLPRYLTLSSIRVARISSATYQKQKMSTSTDAVVERLFSRDLPPLEPGTKVWAPDLTKAIKDLDEHRFTKAGPDRRSLTRNSAPEGSALSRHPHPLCASRKEAEAFVDACEANPQSEKLREKQWEALKALVEWTRANCK</sequence>
<dbReference type="OrthoDB" id="2306919at2759"/>
<evidence type="ECO:0000256" key="1">
    <source>
        <dbReference type="SAM" id="MobiDB-lite"/>
    </source>
</evidence>
<gene>
    <name evidence="2" type="ORF">A1Q1_01226</name>
</gene>
<dbReference type="AlphaFoldDB" id="J6F319"/>
<name>J6F319_TRIAS</name>
<dbReference type="RefSeq" id="XP_014179774.1">
    <property type="nucleotide sequence ID" value="XM_014324299.1"/>
</dbReference>
<proteinExistence type="predicted"/>
<comment type="caution">
    <text evidence="2">The sequence shown here is derived from an EMBL/GenBank/DDBJ whole genome shotgun (WGS) entry which is preliminary data.</text>
</comment>